<dbReference type="GO" id="GO:0008270">
    <property type="term" value="F:zinc ion binding"/>
    <property type="evidence" value="ECO:0007669"/>
    <property type="project" value="InterPro"/>
</dbReference>
<evidence type="ECO:0000313" key="4">
    <source>
        <dbReference type="EMBL" id="MCX2965221.1"/>
    </source>
</evidence>
<keyword evidence="5" id="KW-1185">Reference proteome</keyword>
<evidence type="ECO:0000256" key="2">
    <source>
        <dbReference type="SAM" id="MobiDB-lite"/>
    </source>
</evidence>
<evidence type="ECO:0000313" key="5">
    <source>
        <dbReference type="Proteomes" id="UP001143347"/>
    </source>
</evidence>
<protein>
    <submittedName>
        <fullName evidence="4">DUF222 domain-containing protein</fullName>
    </submittedName>
</protein>
<dbReference type="SMART" id="SM00507">
    <property type="entry name" value="HNHc"/>
    <property type="match status" value="1"/>
</dbReference>
<name>A0A9X3D7P7_9ACTN</name>
<comment type="similarity">
    <text evidence="1">Belongs to the Rv1128c/1148c/1588c/1702c/1945/3466 family.</text>
</comment>
<dbReference type="InterPro" id="IPR003870">
    <property type="entry name" value="DUF222"/>
</dbReference>
<reference evidence="4" key="1">
    <citation type="submission" date="2022-10" db="EMBL/GenBank/DDBJ databases">
        <title>WGS of marine actinomycetes from Thailand.</title>
        <authorList>
            <person name="Thawai C."/>
        </authorList>
    </citation>
    <scope>NUCLEOTIDE SEQUENCE</scope>
    <source>
        <strain evidence="4">SW21</strain>
    </source>
</reference>
<evidence type="ECO:0000259" key="3">
    <source>
        <dbReference type="SMART" id="SM00507"/>
    </source>
</evidence>
<feature type="region of interest" description="Disordered" evidence="2">
    <location>
        <begin position="213"/>
        <end position="232"/>
    </location>
</feature>
<comment type="caution">
    <text evidence="4">The sequence shown here is derived from an EMBL/GenBank/DDBJ whole genome shotgun (WGS) entry which is preliminary data.</text>
</comment>
<dbReference type="Gene3D" id="1.10.30.50">
    <property type="match status" value="1"/>
</dbReference>
<dbReference type="AlphaFoldDB" id="A0A9X3D7P7"/>
<sequence length="416" mass="44605">MRTSGDLTSITDSLRELRFDDDMSGRAAFDAMTALVTLRNLIDHHAATVVGHLDRLGVARDHGRKLSELLIVMGLAPAVASRLIRIATAREHLPTLAAHAADGAISAEHVDAVGKGVEHVGKRSAEPLDDVARLNIVTELLAQFFSGATPADIVKRARRLGNQVAAADTGGLPASEDRNLNTLTHDVDGDGRLQVRADLNTEVGEKFSAAMEELAAPRPEPDGSPDARGPERRHADALEALLDIAARSGDAASAPRHQLLVSVPADTPDLAELPFLGSITEAMLRTLTCDSTATVAIVDGEAVPMEMSKDKRLFPAHLRKALHKRDECCIKCGVAASRCQGHHLVHWADGGITVLDNGCLLCPSCHADIHHNGWEVIMGHDRHPWLLPPVAVDPTRRPIPAYNRRTLNLDNLPAAA</sequence>
<accession>A0A9X3D7P7</accession>
<dbReference type="GO" id="GO:0003676">
    <property type="term" value="F:nucleic acid binding"/>
    <property type="evidence" value="ECO:0007669"/>
    <property type="project" value="InterPro"/>
</dbReference>
<organism evidence="4 5">
    <name type="scientific">Gordonia aquimaris</name>
    <dbReference type="NCBI Taxonomy" id="2984863"/>
    <lineage>
        <taxon>Bacteria</taxon>
        <taxon>Bacillati</taxon>
        <taxon>Actinomycetota</taxon>
        <taxon>Actinomycetes</taxon>
        <taxon>Mycobacteriales</taxon>
        <taxon>Gordoniaceae</taxon>
        <taxon>Gordonia</taxon>
    </lineage>
</organism>
<dbReference type="RefSeq" id="WP_266062300.1">
    <property type="nucleotide sequence ID" value="NZ_JAPKFM010000014.1"/>
</dbReference>
<dbReference type="InterPro" id="IPR002711">
    <property type="entry name" value="HNH"/>
</dbReference>
<dbReference type="GO" id="GO:0004519">
    <property type="term" value="F:endonuclease activity"/>
    <property type="evidence" value="ECO:0007669"/>
    <property type="project" value="InterPro"/>
</dbReference>
<dbReference type="Pfam" id="PF02720">
    <property type="entry name" value="DUF222"/>
    <property type="match status" value="1"/>
</dbReference>
<dbReference type="InterPro" id="IPR003615">
    <property type="entry name" value="HNH_nuc"/>
</dbReference>
<feature type="domain" description="HNH nuclease" evidence="3">
    <location>
        <begin position="317"/>
        <end position="367"/>
    </location>
</feature>
<dbReference type="Pfam" id="PF01844">
    <property type="entry name" value="HNH"/>
    <property type="match status" value="1"/>
</dbReference>
<gene>
    <name evidence="4" type="ORF">OSB52_14065</name>
</gene>
<evidence type="ECO:0000256" key="1">
    <source>
        <dbReference type="ARBA" id="ARBA00023450"/>
    </source>
</evidence>
<dbReference type="Proteomes" id="UP001143347">
    <property type="component" value="Unassembled WGS sequence"/>
</dbReference>
<dbReference type="CDD" id="cd00085">
    <property type="entry name" value="HNHc"/>
    <property type="match status" value="1"/>
</dbReference>
<proteinExistence type="inferred from homology"/>
<dbReference type="EMBL" id="JAPKFM010000014">
    <property type="protein sequence ID" value="MCX2965221.1"/>
    <property type="molecule type" value="Genomic_DNA"/>
</dbReference>